<dbReference type="PANTHER" id="PTHR42749">
    <property type="entry name" value="CELL SHAPE-DETERMINING PROTEIN MREB"/>
    <property type="match status" value="1"/>
</dbReference>
<evidence type="ECO:0000313" key="3">
    <source>
        <dbReference type="EMBL" id="HGU32654.1"/>
    </source>
</evidence>
<name>A0A7C4RRJ0_9BACT</name>
<comment type="caution">
    <text evidence="3">The sequence shown here is derived from an EMBL/GenBank/DDBJ whole genome shotgun (WGS) entry which is preliminary data.</text>
</comment>
<dbReference type="InterPro" id="IPR043129">
    <property type="entry name" value="ATPase_NBD"/>
</dbReference>
<dbReference type="EMBL" id="DSUH01000174">
    <property type="protein sequence ID" value="HGU32654.1"/>
    <property type="molecule type" value="Genomic_DNA"/>
</dbReference>
<gene>
    <name evidence="3" type="ORF">ENS29_07345</name>
</gene>
<dbReference type="Pfam" id="PF00012">
    <property type="entry name" value="HSP70"/>
    <property type="match status" value="1"/>
</dbReference>
<dbReference type="PANTHER" id="PTHR42749:SF1">
    <property type="entry name" value="CELL SHAPE-DETERMINING PROTEIN MREB"/>
    <property type="match status" value="1"/>
</dbReference>
<dbReference type="GO" id="GO:0140662">
    <property type="term" value="F:ATP-dependent protein folding chaperone"/>
    <property type="evidence" value="ECO:0007669"/>
    <property type="project" value="InterPro"/>
</dbReference>
<reference evidence="3" key="1">
    <citation type="journal article" date="2020" name="mSystems">
        <title>Genome- and Community-Level Interaction Insights into Carbon Utilization and Element Cycling Functions of Hydrothermarchaeota in Hydrothermal Sediment.</title>
        <authorList>
            <person name="Zhou Z."/>
            <person name="Liu Y."/>
            <person name="Xu W."/>
            <person name="Pan J."/>
            <person name="Luo Z.H."/>
            <person name="Li M."/>
        </authorList>
    </citation>
    <scope>NUCLEOTIDE SEQUENCE [LARGE SCALE GENOMIC DNA]</scope>
    <source>
        <strain evidence="3">SpSt-477</strain>
    </source>
</reference>
<dbReference type="AlphaFoldDB" id="A0A7C4RRJ0"/>
<accession>A0A7C4RRJ0</accession>
<dbReference type="PRINTS" id="PR00301">
    <property type="entry name" value="HEATSHOCK70"/>
</dbReference>
<organism evidence="3">
    <name type="scientific">Desulfatirhabdium butyrativorans</name>
    <dbReference type="NCBI Taxonomy" id="340467"/>
    <lineage>
        <taxon>Bacteria</taxon>
        <taxon>Pseudomonadati</taxon>
        <taxon>Thermodesulfobacteriota</taxon>
        <taxon>Desulfobacteria</taxon>
        <taxon>Desulfobacterales</taxon>
        <taxon>Desulfatirhabdiaceae</taxon>
        <taxon>Desulfatirhabdium</taxon>
    </lineage>
</organism>
<dbReference type="InterPro" id="IPR013126">
    <property type="entry name" value="Hsp_70_fam"/>
</dbReference>
<dbReference type="GO" id="GO:0005524">
    <property type="term" value="F:ATP binding"/>
    <property type="evidence" value="ECO:0007669"/>
    <property type="project" value="UniProtKB-KW"/>
</dbReference>
<keyword evidence="2" id="KW-0067">ATP-binding</keyword>
<proteinExistence type="predicted"/>
<evidence type="ECO:0000256" key="1">
    <source>
        <dbReference type="ARBA" id="ARBA00022741"/>
    </source>
</evidence>
<dbReference type="SUPFAM" id="SSF53067">
    <property type="entry name" value="Actin-like ATPase domain"/>
    <property type="match status" value="2"/>
</dbReference>
<sequence length="609" mass="66653">MSNGSPWIVGIDLGTTHTVLSYCNNSKHQDETAVHTFAVPQLTGPGTIERNDILPSFILIPDPSEVADEAIVVPWKTEGRMVIGEFARERGAEIPHRLISSAKSWLCHPMVDRNAAILPWQGNQPAMKRSPVEASAAILQHLVRTWNHVRTGQELSSDMGSNRLEDQEIFLTVPASFDALARDLTVKAAAMAGLHRVTLLEEPQAALYAWISDAQENWRKYLKPQDLILVCDIGGGTTDFSLIRVGEEQGNLTLERIAVGNHLMVGGDNMDMTLAYALQGKLAGRNIRLDAMQMRALIQACRKGKERLLSDDAGDTYRISILGKGKGLIAQSISTELTADEVNRILLDGFFPLCELTAAVQTSKTVGLQEIGISYEADPAITHHLAAFLRRHSHGSPLVPTAVLFNGGVMKSPVLRNRLLELLQSWNGGSPLKELPASDFDRSVARGATYYGLSRKVGGIRIRSGLNKTYYIGIAASMPAVPGVPTPVKALCVAGFGMEEGTVQPIPDRSFALLLGERTSFELMASSIRKEDVPGEMVESWDEDIEPVATMETELEGETGQRIPVGLETRATEIGTLELWCISRMDDRKWKLEFNVREPSKSPCSASIQ</sequence>
<dbReference type="CDD" id="cd10170">
    <property type="entry name" value="ASKHA_NBD_HSP70"/>
    <property type="match status" value="1"/>
</dbReference>
<keyword evidence="1" id="KW-0547">Nucleotide-binding</keyword>
<evidence type="ECO:0000256" key="2">
    <source>
        <dbReference type="ARBA" id="ARBA00022840"/>
    </source>
</evidence>
<dbReference type="Gene3D" id="3.30.420.40">
    <property type="match status" value="2"/>
</dbReference>
<protein>
    <submittedName>
        <fullName evidence="3">Hsp70 family protein</fullName>
    </submittedName>
</protein>